<evidence type="ECO:0000313" key="2">
    <source>
        <dbReference type="Proteomes" id="UP000283128"/>
    </source>
</evidence>
<dbReference type="RefSeq" id="WP_127830915.1">
    <property type="nucleotide sequence ID" value="NZ_RZYA01000014.1"/>
</dbReference>
<proteinExistence type="predicted"/>
<dbReference type="EMBL" id="RZYA01000014">
    <property type="protein sequence ID" value="RVU20961.1"/>
    <property type="molecule type" value="Genomic_DNA"/>
</dbReference>
<keyword evidence="2" id="KW-1185">Reference proteome</keyword>
<protein>
    <submittedName>
        <fullName evidence="1">Uncharacterized protein</fullName>
    </submittedName>
</protein>
<name>A0A3S2XR44_9ACTN</name>
<reference evidence="1 2" key="1">
    <citation type="submission" date="2019-01" db="EMBL/GenBank/DDBJ databases">
        <title>Genome sequences of Streptomyces and Rhizobium isolates collected from root and soil.</title>
        <authorList>
            <person name="Chhettri S."/>
            <person name="Sevigny J.L."/>
            <person name="Sen A."/>
            <person name="Ennis N."/>
            <person name="Tisa L."/>
        </authorList>
    </citation>
    <scope>NUCLEOTIDE SEQUENCE [LARGE SCALE GENOMIC DNA]</scope>
    <source>
        <strain evidence="1 2">San01</strain>
    </source>
</reference>
<sequence length="147" mass="16160">MEPETNSQSSLFGNTGPWDVVYDDFVISYSQFWVAARDGADFTTAIPAGEEVKGNGQAVGIPAASQETRVEVALSYWQSTPPDGVGKYLGSAVLDVPNRELRCLNVEGREEPAVLVLPDDGSHEVKVWRRNDLPEQYDIRVSECPDD</sequence>
<accession>A0A3S2XR44</accession>
<organism evidence="1 2">
    <name type="scientific">Streptomyces antnestii</name>
    <dbReference type="NCBI Taxonomy" id="2494256"/>
    <lineage>
        <taxon>Bacteria</taxon>
        <taxon>Bacillati</taxon>
        <taxon>Actinomycetota</taxon>
        <taxon>Actinomycetes</taxon>
        <taxon>Kitasatosporales</taxon>
        <taxon>Streptomycetaceae</taxon>
        <taxon>Streptomyces</taxon>
    </lineage>
</organism>
<dbReference type="AlphaFoldDB" id="A0A3S2XR44"/>
<evidence type="ECO:0000313" key="1">
    <source>
        <dbReference type="EMBL" id="RVU20961.1"/>
    </source>
</evidence>
<gene>
    <name evidence="1" type="ORF">EOT10_26935</name>
</gene>
<comment type="caution">
    <text evidence="1">The sequence shown here is derived from an EMBL/GenBank/DDBJ whole genome shotgun (WGS) entry which is preliminary data.</text>
</comment>
<dbReference type="Proteomes" id="UP000283128">
    <property type="component" value="Unassembled WGS sequence"/>
</dbReference>
<dbReference type="OrthoDB" id="4248732at2"/>